<name>A0A9D4HIC6_DREPO</name>
<reference evidence="1" key="2">
    <citation type="submission" date="2020-11" db="EMBL/GenBank/DDBJ databases">
        <authorList>
            <person name="McCartney M.A."/>
            <person name="Auch B."/>
            <person name="Kono T."/>
            <person name="Mallez S."/>
            <person name="Becker A."/>
            <person name="Gohl D.M."/>
            <person name="Silverstein K.A.T."/>
            <person name="Koren S."/>
            <person name="Bechman K.B."/>
            <person name="Herman A."/>
            <person name="Abrahante J.E."/>
            <person name="Garbe J."/>
        </authorList>
    </citation>
    <scope>NUCLEOTIDE SEQUENCE</scope>
    <source>
        <strain evidence="1">Duluth1</strain>
        <tissue evidence="1">Whole animal</tissue>
    </source>
</reference>
<evidence type="ECO:0000313" key="2">
    <source>
        <dbReference type="Proteomes" id="UP000828390"/>
    </source>
</evidence>
<sequence>MSNRTLRLRAGISRRQRWSWHSLGRPLKENGKNRARLREHLIVREPDAVISSRAWKWRSHRQNGLTKETRWRWT</sequence>
<evidence type="ECO:0000313" key="1">
    <source>
        <dbReference type="EMBL" id="KAH3718518.1"/>
    </source>
</evidence>
<organism evidence="1 2">
    <name type="scientific">Dreissena polymorpha</name>
    <name type="common">Zebra mussel</name>
    <name type="synonym">Mytilus polymorpha</name>
    <dbReference type="NCBI Taxonomy" id="45954"/>
    <lineage>
        <taxon>Eukaryota</taxon>
        <taxon>Metazoa</taxon>
        <taxon>Spiralia</taxon>
        <taxon>Lophotrochozoa</taxon>
        <taxon>Mollusca</taxon>
        <taxon>Bivalvia</taxon>
        <taxon>Autobranchia</taxon>
        <taxon>Heteroconchia</taxon>
        <taxon>Euheterodonta</taxon>
        <taxon>Imparidentia</taxon>
        <taxon>Neoheterodontei</taxon>
        <taxon>Myida</taxon>
        <taxon>Dreissenoidea</taxon>
        <taxon>Dreissenidae</taxon>
        <taxon>Dreissena</taxon>
    </lineage>
</organism>
<comment type="caution">
    <text evidence="1">The sequence shown here is derived from an EMBL/GenBank/DDBJ whole genome shotgun (WGS) entry which is preliminary data.</text>
</comment>
<accession>A0A9D4HIC6</accession>
<protein>
    <submittedName>
        <fullName evidence="1">Uncharacterized protein</fullName>
    </submittedName>
</protein>
<gene>
    <name evidence="1" type="ORF">DPMN_061323</name>
</gene>
<dbReference type="Proteomes" id="UP000828390">
    <property type="component" value="Unassembled WGS sequence"/>
</dbReference>
<dbReference type="AlphaFoldDB" id="A0A9D4HIC6"/>
<dbReference type="EMBL" id="JAIWYP010000013">
    <property type="protein sequence ID" value="KAH3718518.1"/>
    <property type="molecule type" value="Genomic_DNA"/>
</dbReference>
<proteinExistence type="predicted"/>
<reference evidence="1" key="1">
    <citation type="journal article" date="2019" name="bioRxiv">
        <title>The Genome of the Zebra Mussel, Dreissena polymorpha: A Resource for Invasive Species Research.</title>
        <authorList>
            <person name="McCartney M.A."/>
            <person name="Auch B."/>
            <person name="Kono T."/>
            <person name="Mallez S."/>
            <person name="Zhang Y."/>
            <person name="Obille A."/>
            <person name="Becker A."/>
            <person name="Abrahante J.E."/>
            <person name="Garbe J."/>
            <person name="Badalamenti J.P."/>
            <person name="Herman A."/>
            <person name="Mangelson H."/>
            <person name="Liachko I."/>
            <person name="Sullivan S."/>
            <person name="Sone E.D."/>
            <person name="Koren S."/>
            <person name="Silverstein K.A.T."/>
            <person name="Beckman K.B."/>
            <person name="Gohl D.M."/>
        </authorList>
    </citation>
    <scope>NUCLEOTIDE SEQUENCE</scope>
    <source>
        <strain evidence="1">Duluth1</strain>
        <tissue evidence="1">Whole animal</tissue>
    </source>
</reference>
<keyword evidence="2" id="KW-1185">Reference proteome</keyword>